<sequence>MAILLERRQSLRRRVFKGAKLFFQNYMMSVDCTIRNECDNGMQLLVDQDLMLPTEMTLLNRKEGTLAPVQMIWRHGNHMGVELDGDVEDVRVSEKSYIRQLTTMLRS</sequence>
<dbReference type="AlphaFoldDB" id="A0A1I5EQ78"/>
<dbReference type="SUPFAM" id="SSF141371">
    <property type="entry name" value="PilZ domain-like"/>
    <property type="match status" value="1"/>
</dbReference>
<dbReference type="RefSeq" id="WP_090070934.1">
    <property type="nucleotide sequence ID" value="NZ_FOVR01000003.1"/>
</dbReference>
<dbReference type="OrthoDB" id="7188320at2"/>
<gene>
    <name evidence="1" type="ORF">SAMN04488056_103276</name>
</gene>
<evidence type="ECO:0000313" key="2">
    <source>
        <dbReference type="Proteomes" id="UP000199236"/>
    </source>
</evidence>
<organism evidence="1 2">
    <name type="scientific">Cohaesibacter marisflavi</name>
    <dbReference type="NCBI Taxonomy" id="655353"/>
    <lineage>
        <taxon>Bacteria</taxon>
        <taxon>Pseudomonadati</taxon>
        <taxon>Pseudomonadota</taxon>
        <taxon>Alphaproteobacteria</taxon>
        <taxon>Hyphomicrobiales</taxon>
        <taxon>Cohaesibacteraceae</taxon>
    </lineage>
</organism>
<evidence type="ECO:0000313" key="1">
    <source>
        <dbReference type="EMBL" id="SFO13171.1"/>
    </source>
</evidence>
<name>A0A1I5EQ78_9HYPH</name>
<dbReference type="EMBL" id="FOVR01000003">
    <property type="protein sequence ID" value="SFO13171.1"/>
    <property type="molecule type" value="Genomic_DNA"/>
</dbReference>
<proteinExistence type="predicted"/>
<keyword evidence="2" id="KW-1185">Reference proteome</keyword>
<evidence type="ECO:0008006" key="3">
    <source>
        <dbReference type="Google" id="ProtNLM"/>
    </source>
</evidence>
<accession>A0A1I5EQ78</accession>
<dbReference type="Proteomes" id="UP000199236">
    <property type="component" value="Unassembled WGS sequence"/>
</dbReference>
<reference evidence="1 2" key="1">
    <citation type="submission" date="2016-10" db="EMBL/GenBank/DDBJ databases">
        <authorList>
            <person name="de Groot N.N."/>
        </authorList>
    </citation>
    <scope>NUCLEOTIDE SEQUENCE [LARGE SCALE GENOMIC DNA]</scope>
    <source>
        <strain evidence="1 2">CGMCC 1.9157</strain>
    </source>
</reference>
<protein>
    <recommendedName>
        <fullName evidence="3">PilZ domain-containing protein</fullName>
    </recommendedName>
</protein>